<evidence type="ECO:0000259" key="6">
    <source>
        <dbReference type="Pfam" id="PF00962"/>
    </source>
</evidence>
<proteinExistence type="inferred from homology"/>
<dbReference type="GO" id="GO:0005829">
    <property type="term" value="C:cytosol"/>
    <property type="evidence" value="ECO:0007669"/>
    <property type="project" value="TreeGrafter"/>
</dbReference>
<dbReference type="Gene3D" id="3.20.20.140">
    <property type="entry name" value="Metal-dependent hydrolases"/>
    <property type="match status" value="1"/>
</dbReference>
<keyword evidence="8" id="KW-1185">Reference proteome</keyword>
<gene>
    <name evidence="7" type="ORF">BJN45_16825</name>
</gene>
<evidence type="ECO:0000256" key="3">
    <source>
        <dbReference type="ARBA" id="ARBA00022723"/>
    </source>
</evidence>
<dbReference type="GO" id="GO:0000034">
    <property type="term" value="F:adenine deaminase activity"/>
    <property type="evidence" value="ECO:0007669"/>
    <property type="project" value="TreeGrafter"/>
</dbReference>
<dbReference type="EMBL" id="MTHD01000007">
    <property type="protein sequence ID" value="OMG51882.1"/>
    <property type="molecule type" value="Genomic_DNA"/>
</dbReference>
<protein>
    <recommendedName>
        <fullName evidence="6">Adenosine deaminase domain-containing protein</fullName>
    </recommendedName>
</protein>
<evidence type="ECO:0000313" key="8">
    <source>
        <dbReference type="Proteomes" id="UP000187526"/>
    </source>
</evidence>
<evidence type="ECO:0000256" key="4">
    <source>
        <dbReference type="ARBA" id="ARBA00022801"/>
    </source>
</evidence>
<accession>A0A1R1HZH8</accession>
<dbReference type="Proteomes" id="UP000187526">
    <property type="component" value="Unassembled WGS sequence"/>
</dbReference>
<dbReference type="PANTHER" id="PTHR43114:SF6">
    <property type="entry name" value="ADENINE DEAMINASE"/>
    <property type="match status" value="1"/>
</dbReference>
<dbReference type="InterPro" id="IPR006330">
    <property type="entry name" value="Ado/ade_deaminase"/>
</dbReference>
<reference evidence="7 8" key="1">
    <citation type="submission" date="2016-10" db="EMBL/GenBank/DDBJ databases">
        <title>Alkaliphiles isolated from bioreactors.</title>
        <authorList>
            <person name="Salah Z."/>
            <person name="Rout S.P."/>
            <person name="Humphreys P.N."/>
        </authorList>
    </citation>
    <scope>NUCLEOTIDE SEQUENCE [LARGE SCALE GENOMIC DNA]</scope>
    <source>
        <strain evidence="7 8">ZS02</strain>
    </source>
</reference>
<evidence type="ECO:0000256" key="1">
    <source>
        <dbReference type="ARBA" id="ARBA00001947"/>
    </source>
</evidence>
<dbReference type="SUPFAM" id="SSF51556">
    <property type="entry name" value="Metallo-dependent hydrolases"/>
    <property type="match status" value="1"/>
</dbReference>
<dbReference type="GO" id="GO:0043103">
    <property type="term" value="P:hypoxanthine salvage"/>
    <property type="evidence" value="ECO:0007669"/>
    <property type="project" value="TreeGrafter"/>
</dbReference>
<comment type="similarity">
    <text evidence="2">Belongs to the metallo-dependent hydrolases superfamily. Adenosine and AMP deaminases family.</text>
</comment>
<dbReference type="Pfam" id="PF00962">
    <property type="entry name" value="A_deaminase"/>
    <property type="match status" value="1"/>
</dbReference>
<keyword evidence="4" id="KW-0378">Hydrolase</keyword>
<dbReference type="STRING" id="418702.BJN45_16825"/>
<feature type="domain" description="Adenosine deaminase" evidence="6">
    <location>
        <begin position="2"/>
        <end position="67"/>
    </location>
</feature>
<keyword evidence="5" id="KW-0862">Zinc</keyword>
<dbReference type="AlphaFoldDB" id="A0A1R1HZH8"/>
<sequence length="73" mass="7984">MVAAGAKVTVNSDDPAYFGGYMNDNIRAVQAAFHFDAVTWQRIARNSFEASFVDAAQKVAWIKRLDAVFAVDG</sequence>
<dbReference type="InterPro" id="IPR001365">
    <property type="entry name" value="A_deaminase_dom"/>
</dbReference>
<evidence type="ECO:0000256" key="5">
    <source>
        <dbReference type="ARBA" id="ARBA00022833"/>
    </source>
</evidence>
<evidence type="ECO:0000313" key="7">
    <source>
        <dbReference type="EMBL" id="OMG51882.1"/>
    </source>
</evidence>
<organism evidence="7 8">
    <name type="scientific">Azonexus hydrophilus</name>
    <dbReference type="NCBI Taxonomy" id="418702"/>
    <lineage>
        <taxon>Bacteria</taxon>
        <taxon>Pseudomonadati</taxon>
        <taxon>Pseudomonadota</taxon>
        <taxon>Betaproteobacteria</taxon>
        <taxon>Rhodocyclales</taxon>
        <taxon>Azonexaceae</taxon>
        <taxon>Azonexus</taxon>
    </lineage>
</organism>
<comment type="cofactor">
    <cofactor evidence="1">
        <name>Zn(2+)</name>
        <dbReference type="ChEBI" id="CHEBI:29105"/>
    </cofactor>
</comment>
<evidence type="ECO:0000256" key="2">
    <source>
        <dbReference type="ARBA" id="ARBA00006676"/>
    </source>
</evidence>
<dbReference type="GO" id="GO:0006146">
    <property type="term" value="P:adenine catabolic process"/>
    <property type="evidence" value="ECO:0007669"/>
    <property type="project" value="TreeGrafter"/>
</dbReference>
<dbReference type="InterPro" id="IPR032466">
    <property type="entry name" value="Metal_Hydrolase"/>
</dbReference>
<comment type="caution">
    <text evidence="7">The sequence shown here is derived from an EMBL/GenBank/DDBJ whole genome shotgun (WGS) entry which is preliminary data.</text>
</comment>
<dbReference type="GO" id="GO:0046872">
    <property type="term" value="F:metal ion binding"/>
    <property type="evidence" value="ECO:0007669"/>
    <property type="project" value="UniProtKB-KW"/>
</dbReference>
<name>A0A1R1HZH8_9RHOO</name>
<keyword evidence="3" id="KW-0479">Metal-binding</keyword>
<dbReference type="PANTHER" id="PTHR43114">
    <property type="entry name" value="ADENINE DEAMINASE"/>
    <property type="match status" value="1"/>
</dbReference>